<evidence type="ECO:0000256" key="7">
    <source>
        <dbReference type="ARBA" id="ARBA00022801"/>
    </source>
</evidence>
<proteinExistence type="inferred from homology"/>
<dbReference type="EMBL" id="AMWN01000002">
    <property type="protein sequence ID" value="EXJ94277.1"/>
    <property type="molecule type" value="Genomic_DNA"/>
</dbReference>
<keyword evidence="3" id="KW-0963">Cytoplasm</keyword>
<feature type="compositionally biased region" description="Low complexity" evidence="8">
    <location>
        <begin position="187"/>
        <end position="200"/>
    </location>
</feature>
<dbReference type="GO" id="GO:0001682">
    <property type="term" value="P:tRNA 5'-leader removal"/>
    <property type="evidence" value="ECO:0007669"/>
    <property type="project" value="InterPro"/>
</dbReference>
<dbReference type="Pfam" id="PF01868">
    <property type="entry name" value="RNase_P-MRP_p29"/>
    <property type="match status" value="1"/>
</dbReference>
<accession>W9YMX5</accession>
<dbReference type="InterPro" id="IPR023538">
    <property type="entry name" value="RNP1"/>
</dbReference>
<evidence type="ECO:0000256" key="3">
    <source>
        <dbReference type="ARBA" id="ARBA00022490"/>
    </source>
</evidence>
<sequence>MASISTSHRSPTSSSPRPGGAAAAPPPPTNTASTADAPGPSILHPAHSLLSRAHSPDTATRIFTDKVKNKPLFVASTTTSDKRALRRHIRLRKKEYYLRKRRPRPLSAREKRDLGVFDLKKEEVEYDVYRGLHELWNGYMLEILGYQSGNSGRKADGQKIQQNQNQHQNRGKEQSLKKGNGSGNGKEQGQRQGPQQQRQPATTPMSTLSSKVITAQSHGSLLASADFHGAEVEVVRCADPGRIGTKGIVVRDTKFTFVVVTPRNQVRTLPKENTVFRYEVCLPQPAPLDASLATAGQAEPVIDGHEHDDNDNDAEGHERQPQLQPQRLVFEIHGNQFEFRPAERANRKFKWKAMEYL</sequence>
<dbReference type="InterPro" id="IPR023534">
    <property type="entry name" value="Rof/RNase_P-like"/>
</dbReference>
<evidence type="ECO:0000256" key="6">
    <source>
        <dbReference type="ARBA" id="ARBA00022759"/>
    </source>
</evidence>
<dbReference type="AlphaFoldDB" id="W9YMX5"/>
<dbReference type="GO" id="GO:0033204">
    <property type="term" value="F:ribonuclease P RNA binding"/>
    <property type="evidence" value="ECO:0007669"/>
    <property type="project" value="InterPro"/>
</dbReference>
<comment type="caution">
    <text evidence="9">The sequence shown here is derived from an EMBL/GenBank/DDBJ whole genome shotgun (WGS) entry which is preliminary data.</text>
</comment>
<name>W9YMX5_9EURO</name>
<dbReference type="Proteomes" id="UP000019484">
    <property type="component" value="Unassembled WGS sequence"/>
</dbReference>
<evidence type="ECO:0000256" key="2">
    <source>
        <dbReference type="ARBA" id="ARBA00006181"/>
    </source>
</evidence>
<dbReference type="GO" id="GO:0006364">
    <property type="term" value="P:rRNA processing"/>
    <property type="evidence" value="ECO:0007669"/>
    <property type="project" value="TreeGrafter"/>
</dbReference>
<dbReference type="GO" id="GO:0000172">
    <property type="term" value="C:ribonuclease MRP complex"/>
    <property type="evidence" value="ECO:0007669"/>
    <property type="project" value="InterPro"/>
</dbReference>
<keyword evidence="10" id="KW-1185">Reference proteome</keyword>
<dbReference type="HOGENOM" id="CLU_078577_0_0_1"/>
<feature type="region of interest" description="Disordered" evidence="8">
    <location>
        <begin position="150"/>
        <end position="209"/>
    </location>
</feature>
<dbReference type="GO" id="GO:0005634">
    <property type="term" value="C:nucleus"/>
    <property type="evidence" value="ECO:0007669"/>
    <property type="project" value="UniProtKB-SubCell"/>
</dbReference>
<dbReference type="RefSeq" id="XP_007721771.1">
    <property type="nucleotide sequence ID" value="XM_007723581.1"/>
</dbReference>
<protein>
    <submittedName>
        <fullName evidence="9">Uncharacterized protein</fullName>
    </submittedName>
</protein>
<dbReference type="GO" id="GO:0016787">
    <property type="term" value="F:hydrolase activity"/>
    <property type="evidence" value="ECO:0007669"/>
    <property type="project" value="UniProtKB-KW"/>
</dbReference>
<reference evidence="9 10" key="1">
    <citation type="submission" date="2013-03" db="EMBL/GenBank/DDBJ databases">
        <title>The Genome Sequence of Capronia coronata CBS 617.96.</title>
        <authorList>
            <consortium name="The Broad Institute Genomics Platform"/>
            <person name="Cuomo C."/>
            <person name="de Hoog S."/>
            <person name="Gorbushina A."/>
            <person name="Walker B."/>
            <person name="Young S.K."/>
            <person name="Zeng Q."/>
            <person name="Gargeya S."/>
            <person name="Fitzgerald M."/>
            <person name="Haas B."/>
            <person name="Abouelleil A."/>
            <person name="Allen A.W."/>
            <person name="Alvarado L."/>
            <person name="Arachchi H.M."/>
            <person name="Berlin A.M."/>
            <person name="Chapman S.B."/>
            <person name="Gainer-Dewar J."/>
            <person name="Goldberg J."/>
            <person name="Griggs A."/>
            <person name="Gujja S."/>
            <person name="Hansen M."/>
            <person name="Howarth C."/>
            <person name="Imamovic A."/>
            <person name="Ireland A."/>
            <person name="Larimer J."/>
            <person name="McCowan C."/>
            <person name="Murphy C."/>
            <person name="Pearson M."/>
            <person name="Poon T.W."/>
            <person name="Priest M."/>
            <person name="Roberts A."/>
            <person name="Saif S."/>
            <person name="Shea T."/>
            <person name="Sisk P."/>
            <person name="Sykes S."/>
            <person name="Wortman J."/>
            <person name="Nusbaum C."/>
            <person name="Birren B."/>
        </authorList>
    </citation>
    <scope>NUCLEOTIDE SEQUENCE [LARGE SCALE GENOMIC DNA]</scope>
    <source>
        <strain evidence="9 10">CBS 617.96</strain>
    </source>
</reference>
<dbReference type="PANTHER" id="PTHR13348">
    <property type="entry name" value="RIBONUCLEASE P SUBUNIT P29"/>
    <property type="match status" value="1"/>
</dbReference>
<dbReference type="OrthoDB" id="124041at2759"/>
<keyword evidence="5" id="KW-0540">Nuclease</keyword>
<dbReference type="GO" id="GO:0004519">
    <property type="term" value="F:endonuclease activity"/>
    <property type="evidence" value="ECO:0007669"/>
    <property type="project" value="UniProtKB-KW"/>
</dbReference>
<feature type="compositionally biased region" description="Basic and acidic residues" evidence="8">
    <location>
        <begin position="302"/>
        <end position="320"/>
    </location>
</feature>
<comment type="subcellular location">
    <subcellularLocation>
        <location evidence="1">Nucleus</location>
    </subcellularLocation>
</comment>
<evidence type="ECO:0000313" key="9">
    <source>
        <dbReference type="EMBL" id="EXJ94277.1"/>
    </source>
</evidence>
<dbReference type="HAMAP" id="MF_00754">
    <property type="entry name" value="RNase_P_1"/>
    <property type="match status" value="1"/>
</dbReference>
<dbReference type="GeneID" id="19157570"/>
<feature type="region of interest" description="Disordered" evidence="8">
    <location>
        <begin position="302"/>
        <end position="322"/>
    </location>
</feature>
<feature type="region of interest" description="Disordered" evidence="8">
    <location>
        <begin position="1"/>
        <end position="45"/>
    </location>
</feature>
<dbReference type="InterPro" id="IPR002730">
    <property type="entry name" value="Rpp29/RNP1"/>
</dbReference>
<dbReference type="SUPFAM" id="SSF101744">
    <property type="entry name" value="Rof/RNase P subunit-like"/>
    <property type="match status" value="1"/>
</dbReference>
<keyword evidence="6" id="KW-0255">Endonuclease</keyword>
<keyword evidence="7" id="KW-0378">Hydrolase</keyword>
<gene>
    <name evidence="9" type="ORF">A1O1_02671</name>
</gene>
<dbReference type="InterPro" id="IPR016848">
    <property type="entry name" value="RNase_P/MRP_Rpp29-subunit"/>
</dbReference>
<evidence type="ECO:0000313" key="10">
    <source>
        <dbReference type="Proteomes" id="UP000019484"/>
    </source>
</evidence>
<evidence type="ECO:0000256" key="4">
    <source>
        <dbReference type="ARBA" id="ARBA00022694"/>
    </source>
</evidence>
<dbReference type="SMART" id="SM00538">
    <property type="entry name" value="POP4"/>
    <property type="match status" value="1"/>
</dbReference>
<keyword evidence="4" id="KW-0819">tRNA processing</keyword>
<organism evidence="9 10">
    <name type="scientific">Capronia coronata CBS 617.96</name>
    <dbReference type="NCBI Taxonomy" id="1182541"/>
    <lineage>
        <taxon>Eukaryota</taxon>
        <taxon>Fungi</taxon>
        <taxon>Dikarya</taxon>
        <taxon>Ascomycota</taxon>
        <taxon>Pezizomycotina</taxon>
        <taxon>Eurotiomycetes</taxon>
        <taxon>Chaetothyriomycetidae</taxon>
        <taxon>Chaetothyriales</taxon>
        <taxon>Herpotrichiellaceae</taxon>
        <taxon>Capronia</taxon>
    </lineage>
</organism>
<evidence type="ECO:0000256" key="8">
    <source>
        <dbReference type="SAM" id="MobiDB-lite"/>
    </source>
</evidence>
<dbReference type="Gene3D" id="2.30.30.210">
    <property type="entry name" value="Ribonuclease P/MRP, subunit p29"/>
    <property type="match status" value="1"/>
</dbReference>
<feature type="compositionally biased region" description="Low complexity" evidence="8">
    <location>
        <begin position="1"/>
        <end position="23"/>
    </location>
</feature>
<dbReference type="PANTHER" id="PTHR13348:SF0">
    <property type="entry name" value="RIBONUCLEASE P PROTEIN SUBUNIT P29"/>
    <property type="match status" value="1"/>
</dbReference>
<dbReference type="GO" id="GO:0030677">
    <property type="term" value="C:ribonuclease P complex"/>
    <property type="evidence" value="ECO:0007669"/>
    <property type="project" value="InterPro"/>
</dbReference>
<dbReference type="STRING" id="1182541.W9YMX5"/>
<dbReference type="eggNOG" id="KOG4046">
    <property type="taxonomic scope" value="Eukaryota"/>
</dbReference>
<dbReference type="InterPro" id="IPR036980">
    <property type="entry name" value="RNase_P/MRP_Rpp29_sf"/>
</dbReference>
<evidence type="ECO:0000256" key="5">
    <source>
        <dbReference type="ARBA" id="ARBA00022722"/>
    </source>
</evidence>
<evidence type="ECO:0000256" key="1">
    <source>
        <dbReference type="ARBA" id="ARBA00004123"/>
    </source>
</evidence>
<comment type="similarity">
    <text evidence="2">Belongs to the eukaryotic/archaeal RNase P protein component 1 family.</text>
</comment>